<dbReference type="Pfam" id="PF02541">
    <property type="entry name" value="Ppx-GppA"/>
    <property type="match status" value="1"/>
</dbReference>
<sequence>MKSEQFAALDLGSNSFHLVTARVIDSHLQPLLRFKQQVQLGKGLNRKRNLTKDAMQRGLDALAQCAQRLEGFLPEHVYVVATHTLREAQNADVFLTRAAAVLPFPINIISGHEEARLIYKGVAQTSPFNGPRLVFDIGGGSTEVITGHEFEPASLSSLSMGSVSFTERFFHDGKVTEKRFQRALVEARSQLEPIAKRVRKFSATQVIGTSGMVKSIVKWVSQRDQTPAGQLSLEQALQCKAELLQFEQLSDFHADGIEDERKPILPAGLAIVIALMQEFGIQTLETHDSALREGVLYELTERVIEHQDVRQRTVDAMAARYRIDNEHAQLVADTGHHMLRDLQNAWGLQDNAWAQRLQWAATLHEVGLHINSSGVHRHSHYILQHADMPGFSDEEQQVLASVVGQCRKKVKLERLPALHLFKTVDVQHLIAILRLAVLFNTDRQPSQLLQSVRAQGDFVLLILTQAGWDNPMLVSDLEKEIKQQQRLGIQLRLAPMSENLSGS</sequence>
<dbReference type="InterPro" id="IPR003695">
    <property type="entry name" value="Ppx_GppA_N"/>
</dbReference>
<dbReference type="InterPro" id="IPR043129">
    <property type="entry name" value="ATPase_NBD"/>
</dbReference>
<protein>
    <submittedName>
        <fullName evidence="4 5">Exopolyphosphatase</fullName>
    </submittedName>
</protein>
<dbReference type="EMBL" id="QLMD01000003">
    <property type="protein sequence ID" value="RAJ99012.1"/>
    <property type="molecule type" value="Genomic_DNA"/>
</dbReference>
<dbReference type="OrthoDB" id="9793035at2"/>
<dbReference type="RefSeq" id="WP_111568639.1">
    <property type="nucleotide sequence ID" value="NZ_PIPK01000002.1"/>
</dbReference>
<dbReference type="GO" id="GO:0004309">
    <property type="term" value="F:exopolyphosphatase activity"/>
    <property type="evidence" value="ECO:0007669"/>
    <property type="project" value="TreeGrafter"/>
</dbReference>
<dbReference type="PIRSF" id="PIRSF001267">
    <property type="entry name" value="Pyrophosphatase_GppA_Ppx"/>
    <property type="match status" value="1"/>
</dbReference>
<dbReference type="InterPro" id="IPR050273">
    <property type="entry name" value="GppA/Ppx_hydrolase"/>
</dbReference>
<dbReference type="Gene3D" id="3.30.420.40">
    <property type="match status" value="1"/>
</dbReference>
<dbReference type="InterPro" id="IPR030673">
    <property type="entry name" value="PyroPPase_GppA_Ppx"/>
</dbReference>
<dbReference type="CDD" id="cd24053">
    <property type="entry name" value="ASKHA_NBD_EcPPX-GppA-like"/>
    <property type="match status" value="1"/>
</dbReference>
<dbReference type="FunFam" id="3.30.420.40:FF:000023">
    <property type="entry name" value="Guanosine-5'-triphosphate,3'-diphosphate pyrophosphatase"/>
    <property type="match status" value="1"/>
</dbReference>
<dbReference type="Gene3D" id="1.10.3210.10">
    <property type="entry name" value="Hypothetical protein af1432"/>
    <property type="match status" value="1"/>
</dbReference>
<evidence type="ECO:0000313" key="4">
    <source>
        <dbReference type="EMBL" id="RAJ99012.1"/>
    </source>
</evidence>
<feature type="domain" description="Ppx/GppA phosphatase N-terminal" evidence="2">
    <location>
        <begin position="21"/>
        <end position="301"/>
    </location>
</feature>
<proteinExistence type="predicted"/>
<dbReference type="AlphaFoldDB" id="A0A327X301"/>
<dbReference type="SUPFAM" id="SSF109604">
    <property type="entry name" value="HD-domain/PDEase-like"/>
    <property type="match status" value="1"/>
</dbReference>
<evidence type="ECO:0000259" key="3">
    <source>
        <dbReference type="Pfam" id="PF21447"/>
    </source>
</evidence>
<evidence type="ECO:0000313" key="7">
    <source>
        <dbReference type="Proteomes" id="UP000287865"/>
    </source>
</evidence>
<organism evidence="4 6">
    <name type="scientific">Aliidiomarina maris</name>
    <dbReference type="NCBI Taxonomy" id="531312"/>
    <lineage>
        <taxon>Bacteria</taxon>
        <taxon>Pseudomonadati</taxon>
        <taxon>Pseudomonadota</taxon>
        <taxon>Gammaproteobacteria</taxon>
        <taxon>Alteromonadales</taxon>
        <taxon>Idiomarinaceae</taxon>
        <taxon>Aliidiomarina</taxon>
    </lineage>
</organism>
<name>A0A327X301_9GAMM</name>
<reference evidence="4 6" key="2">
    <citation type="submission" date="2018-06" db="EMBL/GenBank/DDBJ databases">
        <title>Genomic Encyclopedia of Type Strains, Phase III (KMG-III): the genomes of soil and plant-associated and newly described type strains.</title>
        <authorList>
            <person name="Whitman W."/>
        </authorList>
    </citation>
    <scope>NUCLEOTIDE SEQUENCE [LARGE SCALE GENOMIC DNA]</scope>
    <source>
        <strain evidence="4 6">CGMCC 1.15366</strain>
    </source>
</reference>
<dbReference type="Pfam" id="PF21447">
    <property type="entry name" value="Ppx-GppA_III"/>
    <property type="match status" value="1"/>
</dbReference>
<evidence type="ECO:0000259" key="2">
    <source>
        <dbReference type="Pfam" id="PF02541"/>
    </source>
</evidence>
<keyword evidence="1" id="KW-0378">Hydrolase</keyword>
<evidence type="ECO:0000313" key="6">
    <source>
        <dbReference type="Proteomes" id="UP000249203"/>
    </source>
</evidence>
<dbReference type="Proteomes" id="UP000249203">
    <property type="component" value="Unassembled WGS sequence"/>
</dbReference>
<dbReference type="InterPro" id="IPR048950">
    <property type="entry name" value="Ppx_GppA_C"/>
</dbReference>
<dbReference type="Gene3D" id="3.30.420.150">
    <property type="entry name" value="Exopolyphosphatase. Domain 2"/>
    <property type="match status" value="1"/>
</dbReference>
<accession>A0A327X301</accession>
<keyword evidence="7" id="KW-1185">Reference proteome</keyword>
<dbReference type="GO" id="GO:0006798">
    <property type="term" value="P:polyphosphate catabolic process"/>
    <property type="evidence" value="ECO:0007669"/>
    <property type="project" value="TreeGrafter"/>
</dbReference>
<dbReference type="EMBL" id="PIPK01000002">
    <property type="protein sequence ID" value="RUO27822.1"/>
    <property type="molecule type" value="Genomic_DNA"/>
</dbReference>
<feature type="domain" description="Ppx/GppA phosphatase C-terminal" evidence="3">
    <location>
        <begin position="309"/>
        <end position="480"/>
    </location>
</feature>
<gene>
    <name evidence="4" type="ORF">B0I24_1033</name>
    <name evidence="5" type="ORF">CWE07_04230</name>
</gene>
<reference evidence="5 7" key="1">
    <citation type="journal article" date="2018" name="Front. Microbiol.">
        <title>Genome-Based Analysis Reveals the Taxonomy and Diversity of the Family Idiomarinaceae.</title>
        <authorList>
            <person name="Liu Y."/>
            <person name="Lai Q."/>
            <person name="Shao Z."/>
        </authorList>
    </citation>
    <scope>NUCLEOTIDE SEQUENCE [LARGE SCALE GENOMIC DNA]</scope>
    <source>
        <strain evidence="5 7">CF12-14</strain>
    </source>
</reference>
<dbReference type="Proteomes" id="UP000287865">
    <property type="component" value="Unassembled WGS sequence"/>
</dbReference>
<comment type="caution">
    <text evidence="4">The sequence shown here is derived from an EMBL/GenBank/DDBJ whole genome shotgun (WGS) entry which is preliminary data.</text>
</comment>
<dbReference type="SUPFAM" id="SSF53067">
    <property type="entry name" value="Actin-like ATPase domain"/>
    <property type="match status" value="2"/>
</dbReference>
<evidence type="ECO:0000313" key="5">
    <source>
        <dbReference type="EMBL" id="RUO27822.1"/>
    </source>
</evidence>
<dbReference type="PANTHER" id="PTHR30005:SF14">
    <property type="entry name" value="EXOPOLYPHOSPHATASE"/>
    <property type="match status" value="1"/>
</dbReference>
<dbReference type="PANTHER" id="PTHR30005">
    <property type="entry name" value="EXOPOLYPHOSPHATASE"/>
    <property type="match status" value="1"/>
</dbReference>
<evidence type="ECO:0000256" key="1">
    <source>
        <dbReference type="ARBA" id="ARBA00022801"/>
    </source>
</evidence>